<gene>
    <name evidence="2" type="ORF">UFOPK1358_02083</name>
</gene>
<dbReference type="PANTHER" id="PTHR43861">
    <property type="entry name" value="TRANS-ACONITATE 2-METHYLTRANSFERASE-RELATED"/>
    <property type="match status" value="1"/>
</dbReference>
<dbReference type="AlphaFoldDB" id="A0A6J6D448"/>
<evidence type="ECO:0000256" key="1">
    <source>
        <dbReference type="ARBA" id="ARBA00022679"/>
    </source>
</evidence>
<accession>A0A6J6D448</accession>
<dbReference type="CDD" id="cd02440">
    <property type="entry name" value="AdoMet_MTases"/>
    <property type="match status" value="1"/>
</dbReference>
<sequence>MTFFDDALRDRRISKACGLVPQGSRVLDVGCRDGRLFRELGSRLSEGYGIDPDLEGVVTASGYQLVPGWFPAEMPQDSGTFDAITMLALFEHISPEDQPKVVQKCKDLLNPGGLVILTIPSKQVDLILDVLEKVKLVVDDSIHQHYGFDAKSDTEPVFHAGGFVTAHKSSFQLGLNNLFAFRVA</sequence>
<dbReference type="SUPFAM" id="SSF53335">
    <property type="entry name" value="S-adenosyl-L-methionine-dependent methyltransferases"/>
    <property type="match status" value="1"/>
</dbReference>
<dbReference type="InterPro" id="IPR029063">
    <property type="entry name" value="SAM-dependent_MTases_sf"/>
</dbReference>
<proteinExistence type="predicted"/>
<keyword evidence="1" id="KW-0808">Transferase</keyword>
<dbReference type="Pfam" id="PF13489">
    <property type="entry name" value="Methyltransf_23"/>
    <property type="match status" value="1"/>
</dbReference>
<dbReference type="EMBL" id="CAEZSF010000318">
    <property type="protein sequence ID" value="CAB4558607.1"/>
    <property type="molecule type" value="Genomic_DNA"/>
</dbReference>
<evidence type="ECO:0000313" key="2">
    <source>
        <dbReference type="EMBL" id="CAB4558607.1"/>
    </source>
</evidence>
<name>A0A6J6D448_9ZZZZ</name>
<organism evidence="2">
    <name type="scientific">freshwater metagenome</name>
    <dbReference type="NCBI Taxonomy" id="449393"/>
    <lineage>
        <taxon>unclassified sequences</taxon>
        <taxon>metagenomes</taxon>
        <taxon>ecological metagenomes</taxon>
    </lineage>
</organism>
<dbReference type="GO" id="GO:0016740">
    <property type="term" value="F:transferase activity"/>
    <property type="evidence" value="ECO:0007669"/>
    <property type="project" value="UniProtKB-KW"/>
</dbReference>
<protein>
    <submittedName>
        <fullName evidence="2">Unannotated protein</fullName>
    </submittedName>
</protein>
<dbReference type="PANTHER" id="PTHR43861:SF3">
    <property type="entry name" value="PUTATIVE (AFU_ORTHOLOGUE AFUA_2G14390)-RELATED"/>
    <property type="match status" value="1"/>
</dbReference>
<dbReference type="Gene3D" id="3.40.50.150">
    <property type="entry name" value="Vaccinia Virus protein VP39"/>
    <property type="match status" value="1"/>
</dbReference>
<reference evidence="2" key="1">
    <citation type="submission" date="2020-05" db="EMBL/GenBank/DDBJ databases">
        <authorList>
            <person name="Chiriac C."/>
            <person name="Salcher M."/>
            <person name="Ghai R."/>
            <person name="Kavagutti S V."/>
        </authorList>
    </citation>
    <scope>NUCLEOTIDE SEQUENCE</scope>
</reference>